<organism evidence="8 9">
    <name type="scientific">Kandleria vitulina</name>
    <dbReference type="NCBI Taxonomy" id="1630"/>
    <lineage>
        <taxon>Bacteria</taxon>
        <taxon>Bacillati</taxon>
        <taxon>Bacillota</taxon>
        <taxon>Erysipelotrichia</taxon>
        <taxon>Erysipelotrichales</taxon>
        <taxon>Coprobacillaceae</taxon>
        <taxon>Kandleria</taxon>
    </lineage>
</organism>
<dbReference type="Gene3D" id="3.40.50.1360">
    <property type="match status" value="1"/>
</dbReference>
<dbReference type="PRINTS" id="PR00037">
    <property type="entry name" value="HTHLACR"/>
</dbReference>
<keyword evidence="4" id="KW-0238">DNA-binding</keyword>
<protein>
    <recommendedName>
        <fullName evidence="1">Lactose phosphotransferase system repressor</fullName>
    </recommendedName>
</protein>
<dbReference type="OrthoDB" id="9797223at2"/>
<dbReference type="SMART" id="SM01134">
    <property type="entry name" value="DeoRC"/>
    <property type="match status" value="1"/>
</dbReference>
<dbReference type="PRINTS" id="PR00033">
    <property type="entry name" value="HTHASNC"/>
</dbReference>
<dbReference type="eggNOG" id="COG1349">
    <property type="taxonomic scope" value="Bacteria"/>
</dbReference>
<evidence type="ECO:0000256" key="3">
    <source>
        <dbReference type="ARBA" id="ARBA00023015"/>
    </source>
</evidence>
<dbReference type="SUPFAM" id="SSF100950">
    <property type="entry name" value="NagB/RpiA/CoA transferase-like"/>
    <property type="match status" value="1"/>
</dbReference>
<name>A0A1H2TFN2_9FIRM</name>
<evidence type="ECO:0000256" key="4">
    <source>
        <dbReference type="ARBA" id="ARBA00023125"/>
    </source>
</evidence>
<dbReference type="STRING" id="1630.SAMN05216514_10121"/>
<evidence type="ECO:0000256" key="2">
    <source>
        <dbReference type="ARBA" id="ARBA00022491"/>
    </source>
</evidence>
<dbReference type="InterPro" id="IPR000485">
    <property type="entry name" value="AsnC-type_HTH_dom"/>
</dbReference>
<dbReference type="InterPro" id="IPR001034">
    <property type="entry name" value="DeoR_HTH"/>
</dbReference>
<dbReference type="InterPro" id="IPR014036">
    <property type="entry name" value="DeoR-like_C"/>
</dbReference>
<dbReference type="PANTHER" id="PTHR30363:SF4">
    <property type="entry name" value="GLYCEROL-3-PHOSPHATE REGULON REPRESSOR"/>
    <property type="match status" value="1"/>
</dbReference>
<reference evidence="8 9" key="1">
    <citation type="submission" date="2016-10" db="EMBL/GenBank/DDBJ databases">
        <authorList>
            <person name="de Groot N.N."/>
        </authorList>
    </citation>
    <scope>NUCLEOTIDE SEQUENCE [LARGE SCALE GENOMIC DNA]</scope>
    <source>
        <strain evidence="8 9">S3b</strain>
    </source>
</reference>
<comment type="function">
    <text evidence="6">Repressor of the lactose catabolism operon. Galactose-6-phosphate is the inducer.</text>
</comment>
<dbReference type="EMBL" id="FNNF01000013">
    <property type="protein sequence ID" value="SDW42731.1"/>
    <property type="molecule type" value="Genomic_DNA"/>
</dbReference>
<dbReference type="SUPFAM" id="SSF46785">
    <property type="entry name" value="Winged helix' DNA-binding domain"/>
    <property type="match status" value="1"/>
</dbReference>
<dbReference type="InterPro" id="IPR018356">
    <property type="entry name" value="Tscrpt_reg_HTH_DeoR_CS"/>
</dbReference>
<dbReference type="InterPro" id="IPR036388">
    <property type="entry name" value="WH-like_DNA-bd_sf"/>
</dbReference>
<evidence type="ECO:0000256" key="1">
    <source>
        <dbReference type="ARBA" id="ARBA00021390"/>
    </source>
</evidence>
<dbReference type="InterPro" id="IPR050313">
    <property type="entry name" value="Carb_Metab_HTH_regulators"/>
</dbReference>
<dbReference type="PANTHER" id="PTHR30363">
    <property type="entry name" value="HTH-TYPE TRANSCRIPTIONAL REGULATOR SRLR-RELATED"/>
    <property type="match status" value="1"/>
</dbReference>
<keyword evidence="2" id="KW-0678">Repressor</keyword>
<dbReference type="PROSITE" id="PS00894">
    <property type="entry name" value="HTH_DEOR_1"/>
    <property type="match status" value="1"/>
</dbReference>
<gene>
    <name evidence="8" type="ORF">SAMN04487759_11361</name>
</gene>
<dbReference type="InterPro" id="IPR036390">
    <property type="entry name" value="WH_DNA-bd_sf"/>
</dbReference>
<evidence type="ECO:0000313" key="9">
    <source>
        <dbReference type="Proteomes" id="UP000182429"/>
    </source>
</evidence>
<dbReference type="InterPro" id="IPR037171">
    <property type="entry name" value="NagB/RpiA_transferase-like"/>
</dbReference>
<dbReference type="GO" id="GO:0003700">
    <property type="term" value="F:DNA-binding transcription factor activity"/>
    <property type="evidence" value="ECO:0007669"/>
    <property type="project" value="InterPro"/>
</dbReference>
<sequence>MNERQNKILELLLKEGKVEVVQLSHMLGVSQVTIRKDLNNLEEKGIIKREHGYAIIKNDDNMNMRLAYHYERKRKIALKAIEDVKDGETVMVESGSCCALVVEALSQYRKDITVITNSSFICDYVQGDITFILLGGLYQKESQVNVGPLTIENAKTFFVDHYFIGTDGFTKEAGFTGKNYMRCESVKAISDQAKKVIIVTESEKFSRQEAVSLIPLSKVYAVVTDQNIPEEDETYLLEHNIKVNKRL</sequence>
<dbReference type="AlphaFoldDB" id="A0A1H2TFN2"/>
<dbReference type="Gene3D" id="1.10.10.10">
    <property type="entry name" value="Winged helix-like DNA-binding domain superfamily/Winged helix DNA-binding domain"/>
    <property type="match status" value="1"/>
</dbReference>
<feature type="domain" description="HTH deoR-type" evidence="7">
    <location>
        <begin position="1"/>
        <end position="56"/>
    </location>
</feature>
<dbReference type="SMART" id="SM00420">
    <property type="entry name" value="HTH_DEOR"/>
    <property type="match status" value="1"/>
</dbReference>
<evidence type="ECO:0000256" key="5">
    <source>
        <dbReference type="ARBA" id="ARBA00023163"/>
    </source>
</evidence>
<dbReference type="Pfam" id="PF08220">
    <property type="entry name" value="HTH_DeoR"/>
    <property type="match status" value="1"/>
</dbReference>
<dbReference type="RefSeq" id="WP_074686290.1">
    <property type="nucleotide sequence ID" value="NZ_FNNF01000013.1"/>
</dbReference>
<keyword evidence="5" id="KW-0804">Transcription</keyword>
<evidence type="ECO:0000313" key="8">
    <source>
        <dbReference type="EMBL" id="SDW42731.1"/>
    </source>
</evidence>
<dbReference type="PROSITE" id="PS51000">
    <property type="entry name" value="HTH_DEOR_2"/>
    <property type="match status" value="1"/>
</dbReference>
<evidence type="ECO:0000259" key="7">
    <source>
        <dbReference type="PROSITE" id="PS51000"/>
    </source>
</evidence>
<accession>A0A1H2TFN2</accession>
<keyword evidence="3" id="KW-0805">Transcription regulation</keyword>
<dbReference type="Proteomes" id="UP000182429">
    <property type="component" value="Unassembled WGS sequence"/>
</dbReference>
<dbReference type="Pfam" id="PF00455">
    <property type="entry name" value="DeoRC"/>
    <property type="match status" value="1"/>
</dbReference>
<evidence type="ECO:0000256" key="6">
    <source>
        <dbReference type="ARBA" id="ARBA00024937"/>
    </source>
</evidence>
<proteinExistence type="predicted"/>
<dbReference type="GO" id="GO:0043565">
    <property type="term" value="F:sequence-specific DNA binding"/>
    <property type="evidence" value="ECO:0007669"/>
    <property type="project" value="InterPro"/>
</dbReference>